<evidence type="ECO:0000259" key="5">
    <source>
        <dbReference type="Pfam" id="PF05424"/>
    </source>
</evidence>
<dbReference type="Gene3D" id="1.20.58.830">
    <property type="match status" value="5"/>
</dbReference>
<feature type="compositionally biased region" description="Basic and acidic residues" evidence="2">
    <location>
        <begin position="3021"/>
        <end position="3034"/>
    </location>
</feature>
<dbReference type="Pfam" id="PF05424">
    <property type="entry name" value="Duffy_binding"/>
    <property type="match status" value="5"/>
</dbReference>
<feature type="domain" description="Plasmodium falciparum erythrocyte membrane protein-1 N-terminal segment" evidence="7">
    <location>
        <begin position="22"/>
        <end position="56"/>
    </location>
</feature>
<dbReference type="FunFam" id="1.20.1310.20:FF:000003">
    <property type="entry name" value="Erythrocyte membrane protein 1, PfEMP1"/>
    <property type="match status" value="1"/>
</dbReference>
<feature type="compositionally biased region" description="Polar residues" evidence="2">
    <location>
        <begin position="1297"/>
        <end position="1320"/>
    </location>
</feature>
<dbReference type="Pfam" id="PF15447">
    <property type="entry name" value="NTS"/>
    <property type="match status" value="1"/>
</dbReference>
<feature type="compositionally biased region" description="Basic and acidic residues" evidence="2">
    <location>
        <begin position="1274"/>
        <end position="1290"/>
    </location>
</feature>
<feature type="region of interest" description="Disordered" evidence="2">
    <location>
        <begin position="2979"/>
        <end position="3111"/>
    </location>
</feature>
<feature type="domain" description="PfEMP1 CIDRalpha1" evidence="9">
    <location>
        <begin position="514"/>
        <end position="568"/>
    </location>
</feature>
<evidence type="ECO:0000259" key="10">
    <source>
        <dbReference type="Pfam" id="PF22672"/>
    </source>
</evidence>
<feature type="compositionally biased region" description="Pro residues" evidence="2">
    <location>
        <begin position="2134"/>
        <end position="2149"/>
    </location>
</feature>
<feature type="region of interest" description="Disordered" evidence="2">
    <location>
        <begin position="1142"/>
        <end position="1169"/>
    </location>
</feature>
<proteinExistence type="predicted"/>
<feature type="compositionally biased region" description="Basic and acidic residues" evidence="2">
    <location>
        <begin position="2424"/>
        <end position="2435"/>
    </location>
</feature>
<keyword evidence="3" id="KW-1133">Transmembrane helix</keyword>
<feature type="compositionally biased region" description="Basic and acidic residues" evidence="2">
    <location>
        <begin position="2199"/>
        <end position="2217"/>
    </location>
</feature>
<feature type="region of interest" description="Disordered" evidence="2">
    <location>
        <begin position="3246"/>
        <end position="3266"/>
    </location>
</feature>
<dbReference type="InterPro" id="IPR029210">
    <property type="entry name" value="PfEMP1_NTS"/>
</dbReference>
<dbReference type="Gene3D" id="1.20.58.1930">
    <property type="match status" value="2"/>
</dbReference>
<feature type="region of interest" description="Disordered" evidence="2">
    <location>
        <begin position="2415"/>
        <end position="2435"/>
    </location>
</feature>
<dbReference type="FunFam" id="1.20.58.830:FF:000021">
    <property type="entry name" value="Erythrocyte membrane protein 1, PfEMP1"/>
    <property type="match status" value="1"/>
</dbReference>
<dbReference type="InterPro" id="IPR029211">
    <property type="entry name" value="PfEMP1_ATS"/>
</dbReference>
<feature type="region of interest" description="Disordered" evidence="2">
    <location>
        <begin position="2058"/>
        <end position="2238"/>
    </location>
</feature>
<feature type="coiled-coil region" evidence="1">
    <location>
        <begin position="1530"/>
        <end position="1584"/>
    </location>
</feature>
<dbReference type="EMBL" id="NYMT01000003">
    <property type="protein sequence ID" value="PKC48675.1"/>
    <property type="molecule type" value="Genomic_DNA"/>
</dbReference>
<dbReference type="InterPro" id="IPR004258">
    <property type="entry name" value="DBL"/>
</dbReference>
<accession>A0A2I0BZF5</accession>
<dbReference type="InterPro" id="IPR008602">
    <property type="entry name" value="Duffy-antigen-binding"/>
</dbReference>
<dbReference type="FunFam" id="1.20.1310.20:FF:000002">
    <property type="entry name" value="Erythrocyte membrane protein 1, PfEMP1"/>
    <property type="match status" value="1"/>
</dbReference>
<feature type="compositionally biased region" description="Polar residues" evidence="2">
    <location>
        <begin position="3009"/>
        <end position="3020"/>
    </location>
</feature>
<evidence type="ECO:0000256" key="2">
    <source>
        <dbReference type="SAM" id="MobiDB-lite"/>
    </source>
</evidence>
<dbReference type="Pfam" id="PF22672">
    <property type="entry name" value="DBL_C"/>
    <property type="match status" value="3"/>
</dbReference>
<dbReference type="FunFam" id="1.10.1900.40:FF:000001">
    <property type="entry name" value="Erythrocyte membrane protein 1"/>
    <property type="match status" value="1"/>
</dbReference>
<organism evidence="12 13">
    <name type="scientific">Plasmodium falciparum (isolate NF54)</name>
    <dbReference type="NCBI Taxonomy" id="5843"/>
    <lineage>
        <taxon>Eukaryota</taxon>
        <taxon>Sar</taxon>
        <taxon>Alveolata</taxon>
        <taxon>Apicomplexa</taxon>
        <taxon>Aconoidasida</taxon>
        <taxon>Haemosporida</taxon>
        <taxon>Plasmodiidae</taxon>
        <taxon>Plasmodium</taxon>
        <taxon>Plasmodium (Laverania)</taxon>
    </lineage>
</organism>
<dbReference type="FunFam" id="1.20.58.830:FF:000025">
    <property type="entry name" value="Erythrocyte membrane protein 1, PfEMP1"/>
    <property type="match status" value="1"/>
</dbReference>
<dbReference type="Pfam" id="PF03011">
    <property type="entry name" value="PFEMP"/>
    <property type="match status" value="2"/>
</dbReference>
<evidence type="ECO:0000313" key="13">
    <source>
        <dbReference type="Proteomes" id="UP000232684"/>
    </source>
</evidence>
<dbReference type="GO" id="GO:0046789">
    <property type="term" value="F:host cell surface receptor binding"/>
    <property type="evidence" value="ECO:0007669"/>
    <property type="project" value="InterPro"/>
</dbReference>
<feature type="region of interest" description="Disordered" evidence="2">
    <location>
        <begin position="2331"/>
        <end position="2376"/>
    </location>
</feature>
<feature type="domain" description="Duffy-binding-like" evidence="4">
    <location>
        <begin position="583"/>
        <end position="726"/>
    </location>
</feature>
<evidence type="ECO:0000313" key="12">
    <source>
        <dbReference type="EMBL" id="PKC48675.1"/>
    </source>
</evidence>
<feature type="domain" description="Duffy-antigen binding" evidence="5">
    <location>
        <begin position="1757"/>
        <end position="1921"/>
    </location>
</feature>
<dbReference type="SUPFAM" id="SSF140924">
    <property type="entry name" value="Duffy binding domain-like"/>
    <property type="match status" value="7"/>
</dbReference>
<feature type="compositionally biased region" description="Polar residues" evidence="2">
    <location>
        <begin position="2331"/>
        <end position="2344"/>
    </location>
</feature>
<dbReference type="Gene3D" id="1.20.1310.20">
    <property type="entry name" value="Duffy-antigen binding domain"/>
    <property type="match status" value="5"/>
</dbReference>
<evidence type="ECO:0000259" key="8">
    <source>
        <dbReference type="Pfam" id="PF18562"/>
    </source>
</evidence>
<evidence type="ECO:0000259" key="4">
    <source>
        <dbReference type="Pfam" id="PF03011"/>
    </source>
</evidence>
<feature type="domain" description="Cysteine-rich interdomain region 1 gamma" evidence="8">
    <location>
        <begin position="2778"/>
        <end position="2829"/>
    </location>
</feature>
<feature type="region of interest" description="Disordered" evidence="2">
    <location>
        <begin position="2486"/>
        <end position="2508"/>
    </location>
</feature>
<feature type="compositionally biased region" description="Polar residues" evidence="2">
    <location>
        <begin position="2224"/>
        <end position="2237"/>
    </location>
</feature>
<evidence type="ECO:0000259" key="6">
    <source>
        <dbReference type="Pfam" id="PF15445"/>
    </source>
</evidence>
<evidence type="ECO:0000256" key="1">
    <source>
        <dbReference type="SAM" id="Coils"/>
    </source>
</evidence>
<feature type="domain" description="Plasmodium falciparum erythrocyte membrane protein 1 acidic terminal segment" evidence="6">
    <location>
        <begin position="3129"/>
        <end position="3553"/>
    </location>
</feature>
<dbReference type="Gene3D" id="1.10.1900.40">
    <property type="entry name" value="Acidic terminal segments, variant surface antigen of PfEMP1"/>
    <property type="match status" value="2"/>
</dbReference>
<comment type="caution">
    <text evidence="12">The sequence shown here is derived from an EMBL/GenBank/DDBJ whole genome shotgun (WGS) entry which is preliminary data.</text>
</comment>
<feature type="domain" description="Duffy-antigen binding" evidence="5">
    <location>
        <begin position="2308"/>
        <end position="2536"/>
    </location>
</feature>
<dbReference type="InterPro" id="IPR044932">
    <property type="entry name" value="PfEMP1_ATS_sf"/>
</dbReference>
<evidence type="ECO:0000313" key="11">
    <source>
        <dbReference type="EMBL" id="KAF4330124.1"/>
    </source>
</evidence>
<feature type="region of interest" description="Disordered" evidence="2">
    <location>
        <begin position="726"/>
        <end position="749"/>
    </location>
</feature>
<feature type="region of interest" description="Disordered" evidence="2">
    <location>
        <begin position="2271"/>
        <end position="2310"/>
    </location>
</feature>
<dbReference type="FunFam" id="1.20.1310.20:FF:000004">
    <property type="entry name" value="Erythrocyte membrane protein 1, PfEMP1"/>
    <property type="match status" value="1"/>
</dbReference>
<evidence type="ECO:0000259" key="9">
    <source>
        <dbReference type="Pfam" id="PF21807"/>
    </source>
</evidence>
<name>A0A2I0BZF5_PLAFO</name>
<dbReference type="InterPro" id="IPR042202">
    <property type="entry name" value="Duffy-ag-bd_sf"/>
</dbReference>
<dbReference type="InterPro" id="IPR049158">
    <property type="entry name" value="PfEMP1_CIDRalpha1_dom"/>
</dbReference>
<dbReference type="SMR" id="A0A2I0BZF5"/>
<dbReference type="InterPro" id="IPR041480">
    <property type="entry name" value="CIDR1_gamma"/>
</dbReference>
<keyword evidence="3" id="KW-0472">Membrane</keyword>
<dbReference type="FunFam" id="1.20.58.1930:FF:000002">
    <property type="entry name" value="Erythrocyte membrane protein 1, PfEMP1"/>
    <property type="match status" value="1"/>
</dbReference>
<dbReference type="Pfam" id="PF18562">
    <property type="entry name" value="CIDR1_gamma"/>
    <property type="match status" value="1"/>
</dbReference>
<feature type="domain" description="Duffy-binding-like" evidence="4">
    <location>
        <begin position="2846"/>
        <end position="2983"/>
    </location>
</feature>
<dbReference type="Proteomes" id="UP000232684">
    <property type="component" value="Unassembled WGS sequence"/>
</dbReference>
<evidence type="ECO:0000259" key="7">
    <source>
        <dbReference type="Pfam" id="PF15447"/>
    </source>
</evidence>
<dbReference type="GO" id="GO:0016020">
    <property type="term" value="C:membrane"/>
    <property type="evidence" value="ECO:0007669"/>
    <property type="project" value="InterPro"/>
</dbReference>
<feature type="transmembrane region" description="Helical" evidence="3">
    <location>
        <begin position="3124"/>
        <end position="3146"/>
    </location>
</feature>
<dbReference type="EMBL" id="QFXU01000010">
    <property type="protein sequence ID" value="KAF4330124.1"/>
    <property type="molecule type" value="Genomic_DNA"/>
</dbReference>
<feature type="compositionally biased region" description="Acidic residues" evidence="2">
    <location>
        <begin position="3083"/>
        <end position="3098"/>
    </location>
</feature>
<dbReference type="FunFam" id="1.20.58.830:FF:000005">
    <property type="entry name" value="Erythrocyte membrane protein 1, PfEMP1"/>
    <property type="match status" value="1"/>
</dbReference>
<feature type="domain" description="Duffy-antigen binding" evidence="5">
    <location>
        <begin position="848"/>
        <end position="1027"/>
    </location>
</feature>
<feature type="compositionally biased region" description="Acidic residues" evidence="2">
    <location>
        <begin position="2173"/>
        <end position="2198"/>
    </location>
</feature>
<reference evidence="12 13" key="1">
    <citation type="submission" date="2017-11" db="EMBL/GenBank/DDBJ databases">
        <title>Plasmodium falciparum NF54 genome assembly.</title>
        <authorList>
            <person name="Bryant J.M."/>
            <person name="Baumgarten S."/>
            <person name="Scheidig-Benatar C."/>
            <person name="Scherf A."/>
        </authorList>
    </citation>
    <scope>NUCLEOTIDE SEQUENCE [LARGE SCALE GENOMIC DNA]</scope>
    <source>
        <strain evidence="12">NF54</strain>
    </source>
</reference>
<feature type="compositionally biased region" description="Basic and acidic residues" evidence="2">
    <location>
        <begin position="2116"/>
        <end position="2129"/>
    </location>
</feature>
<feature type="compositionally biased region" description="Pro residues" evidence="2">
    <location>
        <begin position="2098"/>
        <end position="2111"/>
    </location>
</feature>
<keyword evidence="3" id="KW-0812">Transmembrane</keyword>
<feature type="compositionally biased region" description="Acidic residues" evidence="2">
    <location>
        <begin position="3061"/>
        <end position="3076"/>
    </location>
</feature>
<feature type="domain" description="Duffy-binding-like" evidence="10">
    <location>
        <begin position="2595"/>
        <end position="2738"/>
    </location>
</feature>
<feature type="compositionally biased region" description="Basic and acidic residues" evidence="2">
    <location>
        <begin position="3044"/>
        <end position="3060"/>
    </location>
</feature>
<gene>
    <name evidence="12" type="ORF">CK202_1320</name>
    <name evidence="11" type="ORF">CYL21_1772</name>
</gene>
<feature type="domain" description="Duffy-binding-like" evidence="10">
    <location>
        <begin position="317"/>
        <end position="472"/>
    </location>
</feature>
<feature type="compositionally biased region" description="Acidic residues" evidence="2">
    <location>
        <begin position="2998"/>
        <end position="3008"/>
    </location>
</feature>
<dbReference type="Proteomes" id="UP000754359">
    <property type="component" value="Unassembled WGS sequence"/>
</dbReference>
<feature type="compositionally biased region" description="Polar residues" evidence="2">
    <location>
        <begin position="2365"/>
        <end position="2376"/>
    </location>
</feature>
<dbReference type="InterPro" id="IPR054595">
    <property type="entry name" value="DBL_C"/>
</dbReference>
<dbReference type="Pfam" id="PF21807">
    <property type="entry name" value="PfEMP1_CIDRalpha1_dom"/>
    <property type="match status" value="1"/>
</dbReference>
<feature type="domain" description="Duffy-antigen binding" evidence="5">
    <location>
        <begin position="123"/>
        <end position="313"/>
    </location>
</feature>
<feature type="domain" description="Duffy-binding-like" evidence="10">
    <location>
        <begin position="1941"/>
        <end position="2045"/>
    </location>
</feature>
<dbReference type="VEuPathDB" id="PlasmoDB:PfNF54_040031200"/>
<protein>
    <submittedName>
        <fullName evidence="12">Erythrocyte membrane protein 1</fullName>
    </submittedName>
</protein>
<dbReference type="FunFam" id="1.10.1900.40:FF:000004">
    <property type="entry name" value="Erythrocyte membrane protein 1, PfEMP1"/>
    <property type="match status" value="1"/>
</dbReference>
<feature type="region of interest" description="Disordered" evidence="2">
    <location>
        <begin position="1"/>
        <end position="23"/>
    </location>
</feature>
<evidence type="ECO:0000313" key="14">
    <source>
        <dbReference type="Proteomes" id="UP000754359"/>
    </source>
</evidence>
<feature type="domain" description="Duffy-antigen binding" evidence="5">
    <location>
        <begin position="1349"/>
        <end position="1520"/>
    </location>
</feature>
<keyword evidence="1" id="KW-0175">Coiled coil</keyword>
<reference evidence="11 14" key="2">
    <citation type="submission" date="2018-05" db="EMBL/GenBank/DDBJ databases">
        <title>Genome assembly of Plasmodium falciparum NF54 DiCre.</title>
        <authorList>
            <person name="Baumgarten S."/>
            <person name="Treeck M."/>
            <person name="Scherf A."/>
        </authorList>
    </citation>
    <scope>NUCLEOTIDE SEQUENCE [LARGE SCALE GENOMIC DNA]</scope>
    <source>
        <strain evidence="11">NF54</strain>
    </source>
</reference>
<sequence length="3553" mass="405211">MGNASSSEGEAKTPSLTESHNSARNILEGYAESIKEQASKDAKIHGHHLKGDLAKAVFRHPFSAYRPNYGNPCELDYRFHTNVWHRNAEDRNPCLFSRAKRFSNEGEAECNGGIITGNKGECGACAPYRRRHICDYNLHHINENNIRNTHDLLGNLLVMARSEGESIVKSHEYTGYGIYKSGICTSLARSFADIGDIIRGKDLYRRDSRTDKLEENLRKIFANIYKELKNGKKWAEAKEYYQDDGTGNYYKLREAWWALNRKDVWKALTCSAPRDAQYFIKSSVRDQTFSNDYCGHGEHEVLTNLDYVPQFLRWFEEWAEEFCRIKKIKLGKVKEACRDDSKKLYCSHNGYDCTKTIRNKDILSDNPKCTGCSVKCKVYELWLRNQRNEFEKQKKKYYKEIQTYTSKDAKTDSNINNEYYKEFYDKLKNEGYETLNKFIKLLNEGRYCKEKISGERNIDFTMTGDKDAFYRSDYCQICPECGVQCSGTTCTPKKVIHPNCKDKETYEPGDAKTTDITVLYSGDEEGDIAQKLQDFCNDKNKENDENYEKWQCYYKSSEINKCQMTPSSHKVPKHGYIMSFYAFFDLWVKNLLIDSINWKNDLTNCINNTNVTDCKNDCNTNCKCFENWAKTKENEWKKVKTIYKNENGNTNNYYKKLNNHFQGYFFHVMKELNKEEKWYKLMEDLKEKIDSSNLKNGTKDSEGAIKVLFDHLKDIAERCIDNNSKDSCPPSVDTKTNPCAKPPGSKPTKSVKQLAEHMQQKAQKLLGTRGGESKLKGDATRGTYNLGGQGNTLNGDICKITKNHTNDSRPNGEPCTGKDKVKNGFRLKIGTPWTNIVQKKKKKSYKDFYLPPRRQHMCTSNLENLSTSSKGLSNGSFASHSLLGDVLLAAKFEAQKIILVYKNKNNINIRKRITDPNDQATVCRAIRYSFADLGDIIRGKDMWNINSDAKDLQDRLEKIFKTINEKLPNEIQKRYTNRENKHLDLRSDWWEANRHQVWRAMKCATKGISNNNCNGIPIEDYIPQRLRWMTEWAEWYCKKQSQEYEKLEEKCGMCTGKGQGDGKDCTQKDKECSPCKKACDAYKKEIEKWEKQWKTVSAIYQILYAKARIVASNGGPGYYNTEVQKKDRSVYDFLYELHLQNGGKKGPPPATHPYKSVNTRDKRDATDDTTPTVYSTAAGYVHQEAHIGDCKEQHVFCDNNGNKEKYAFKNPPNVYVEACKCMTREAPPPPTTPSTPNPCAETGGVHTIKTVTDVAKILQGEANETMLKNSSNGNDKDESKLKGKAEEGDYSRGGTPSDFNNNLCGITQKHSNAHNDSQQPCYGKDQKRFNVGTEWSFKDNHRKRTHPEAYMPPRREHICTSNLEYLIHKRKKPIIEGDPNKIIHSLLGDVLLAAKYEAENIKKLYEENNNRKDQEGICRAMKYSFADIGDIIRGKDMWIENNDAKRLQTNLKEIFTKIKEKTGGTTYNEDNDPYLKLRADWWEANRAKVWKAMKCKTNGVDITCDSDHTPLDDYIPQRLRWMTEWAEWYCKAQSQEYKKLEEKCSQCKSKGKGGNECYRETKECNDCKQACEEYKRKIKTWADQWKVISNKYEDLYKKAQNPTNAVLKDNKDEKDKNVIDFLTQLQKANNGEKTGVHTVYSTAAGYIHQEARTRECQEQREFCDKKNGIDNTSYAFKDPPHGYATACDCINRSQTEEPKKKEENVESACKIVEEVLSKPRDKTTGGIDHCNPKYYPRKENYPGWNCTPGQFKSGHAGACMPPRRIKLCVINLQYLNEKKSPEELRKAFIQCAAIETYWLWQKYKKDKNGGVAQAKLNSGTIPDDFKRQMFYTFGDYRDLCLDTDISSKADTSTGVGKVKINIDSVFQKIDITNVEQRKPWWGKNAEAIWDGMLCALSYNTTNKNMDYNAHTKLNPTYGYNAIKSELEDFVNRPQFLRWFTEWSDEFCTERSIKIKELETKCNDCTVSESGTSDATGNKTCDDKDKCDECKRACTTYKTWLKNWKTQYKTQSKKYFDDKRKELYKSIDDVASSTQAYQYLHAQLKKLCGNADCKCMDGESKETTGQPDNSHDSHMPASLDDEPEEVNGKCNCKVKHRPQPPLALPPPAPSGPPAEDQIEHDNRGRSERGDQGPLPARPPPPPQAAQPPQPKPKRTGEGLGRNLPPADRNTNLSDSEEEDDEDDDEVQEEEETPPSEAEEGEGHVETEEETKPVKEKTEGAGATEVTKQGSAPTATTPTVEDICATVAKALKGDKSLNAACALKYGKNNSRLGWKCIPTSGDKTDTSENGAPRRARSAHGGKSDSEKGSICVPPRRRRLYIKKIVDWAESQSKTVTSVNGDGNGSQEVVSVNGASESGGSGSGTESQASDVSQGNGASTSPQVALLHAFVKSAAIETFFAWHKYKVDKEIEEKEKQAAQNHLVQRKTSENPQKKLEGGEIPEDFKRQMFYTLGDYRDILVGDKTMIEALEKSGDTKIEDISEKIPKILDGENNKAAGGGPKQPNSGKTPQEWWKENAKHIWHGMICALTYNTDSNGKDKKIQQVKATDNTDLFQKLKKDNDYETVSFGASGTGAKSNDDTKLKNFVVRPTYFRWLEEWGEEFCRKQKHKLYIIKKDCRDNKFCSGDGLRCDEKVPDKKDIFKHFDCPSCARHCRSYRKWIERKKTEYEKQESAYSKQKSNYVNGSNGDGGNNNDKEFYTKLETCTKATNFLESLKGQCIGNNNGGTDIKFSNTNITFGSAEDCKPCSEFKVNCENGSCGSAKQKDCPNNTITSQNIKGLTDQVDMRVSDNTESGFEGDLGICQGAGIFKGIRKDEWKCGDFCGIDICTLEKTNNGKESDKKYIIMKEFVKRWLEYFFEDYNRIQKKLKTCKENGKGSTCIRSCVDEWIKLKKDEWQKINSNYLDQNTKENPEGNNLSSFLEDGPFKNEVDKAIKPCGNLTDFKKSKKCNGTSRSGNSEESTKYDGVICLLDNLKNIIKTCQNVPSGKPDTPCQKSPAPVGDDDDPLEEENPVTQPNICPQTSVEEKKKEEEEKCDEKEEEEEKEEEKDKGDEEVKEEEKDKGDEEEEAEEEEEEEEETDSHIYEDYSDSDAEEDDEDEAVTESLSPSESQPKRLLREFPSPELKNAMLFSTILWMVGIGFAAFTYFFLKKKPKSPVDLLRVLDIHKGDYGTPTPKSKNRYIPYVSDTYKGKTYLYVEGDTDEEKYMFLSDTTDITSSESEYEELDINDIYVPGSPKYKTLIEVVLEPSKSDGNTPGKGDGNTLGDDMVPTTNTFTDEEWNELKQDFVSQYIQSRLPMDVPQYDVSTESPMNIGGNVLDDGMDEKPFITSIHDRDLNSGEEISYNIHMSTNTNNDIPKYVSNNVYSGIDLINDTLSDNKHIDIYDEVLKRKENELFGTNYKKNTSNNSVAKNTNSDPIMNQLDLLHKWLDRHRDICENWGKKEDILNKLNEQWNKDNDGGDIPNDNKKLNTDVSIQIDMDETKGKKEFSNMDTILDDMEDDIYYDVNDENPSVDDIPMDHNKVDVPKKVHVEMKILNNTSNGSLEQQFPISDVWNI</sequence>
<dbReference type="FunFam" id="1.20.58.1930:FF:000001">
    <property type="entry name" value="Erythrocyte membrane protein 1, PfEMP1"/>
    <property type="match status" value="1"/>
</dbReference>
<feature type="region of interest" description="Disordered" evidence="2">
    <location>
        <begin position="1264"/>
        <end position="1325"/>
    </location>
</feature>
<evidence type="ECO:0000256" key="3">
    <source>
        <dbReference type="SAM" id="Phobius"/>
    </source>
</evidence>
<dbReference type="Pfam" id="PF15445">
    <property type="entry name" value="ATS"/>
    <property type="match status" value="1"/>
</dbReference>